<dbReference type="EMBL" id="JADILZ010000008">
    <property type="protein sequence ID" value="MBO8477359.1"/>
    <property type="molecule type" value="Genomic_DNA"/>
</dbReference>
<comment type="caution">
    <text evidence="2">The sequence shown here is derived from an EMBL/GenBank/DDBJ whole genome shotgun (WGS) entry which is preliminary data.</text>
</comment>
<dbReference type="Pfam" id="PF13612">
    <property type="entry name" value="DDE_Tnp_1_3"/>
    <property type="match status" value="1"/>
</dbReference>
<reference evidence="2" key="2">
    <citation type="journal article" date="2021" name="PeerJ">
        <title>Extensive microbial diversity within the chicken gut microbiome revealed by metagenomics and culture.</title>
        <authorList>
            <person name="Gilroy R."/>
            <person name="Ravi A."/>
            <person name="Getino M."/>
            <person name="Pursley I."/>
            <person name="Horton D.L."/>
            <person name="Alikhan N.F."/>
            <person name="Baker D."/>
            <person name="Gharbi K."/>
            <person name="Hall N."/>
            <person name="Watson M."/>
            <person name="Adriaenssens E.M."/>
            <person name="Foster-Nyarko E."/>
            <person name="Jarju S."/>
            <person name="Secka A."/>
            <person name="Antonio M."/>
            <person name="Oren A."/>
            <person name="Chaudhuri R.R."/>
            <person name="La Ragione R."/>
            <person name="Hildebrand F."/>
            <person name="Pallen M.J."/>
        </authorList>
    </citation>
    <scope>NUCLEOTIDE SEQUENCE</scope>
    <source>
        <strain evidence="2">2478</strain>
    </source>
</reference>
<gene>
    <name evidence="2" type="ORF">IAB80_00410</name>
</gene>
<dbReference type="Proteomes" id="UP000823771">
    <property type="component" value="Unassembled WGS sequence"/>
</dbReference>
<protein>
    <submittedName>
        <fullName evidence="2">IS982 family transposase</fullName>
    </submittedName>
</protein>
<sequence length="301" mass="34984">MFSEDKVTEIYCMADDFCKEFAKVQEKYMVEAKNHKHRNKPNRMSDAEIMVILILFHSGGFRCFKHYYKEYVCKHLTHLFPSRVSYNRFVELEKEVLLQLTVFIKEVLLGTCTGISFVDSTPLRVCRRQRILIHKTFEGLAERGKCSMGWFFGFKLHLIINDKGEILNFMFTPGNVDDREPLKQTRFLKNIKGKLCADKGYIGQALFENLFTGGIQLITKVKNNMKNSLMSVADRILLRKRALIETVNDELKNIAQIEHSRHRSFNNFIANSLSAIAAYCFFEKKPAIDLCFVKDGQLTMF</sequence>
<proteinExistence type="predicted"/>
<evidence type="ECO:0000313" key="3">
    <source>
        <dbReference type="Proteomes" id="UP000823771"/>
    </source>
</evidence>
<reference evidence="2" key="1">
    <citation type="submission" date="2020-10" db="EMBL/GenBank/DDBJ databases">
        <authorList>
            <person name="Gilroy R."/>
        </authorList>
    </citation>
    <scope>NUCLEOTIDE SEQUENCE</scope>
    <source>
        <strain evidence="2">2478</strain>
    </source>
</reference>
<dbReference type="InterPro" id="IPR025668">
    <property type="entry name" value="Tnp_DDE_dom"/>
</dbReference>
<accession>A0A9D9IQU1</accession>
<organism evidence="2 3">
    <name type="scientific">Candidatus Cryptobacteroides excrementipullorum</name>
    <dbReference type="NCBI Taxonomy" id="2840761"/>
    <lineage>
        <taxon>Bacteria</taxon>
        <taxon>Pseudomonadati</taxon>
        <taxon>Bacteroidota</taxon>
        <taxon>Bacteroidia</taxon>
        <taxon>Bacteroidales</taxon>
        <taxon>Candidatus Cryptobacteroides</taxon>
    </lineage>
</organism>
<dbReference type="AlphaFoldDB" id="A0A9D9IQU1"/>
<dbReference type="NCBIfam" id="NF033520">
    <property type="entry name" value="transpos_IS982"/>
    <property type="match status" value="1"/>
</dbReference>
<evidence type="ECO:0000259" key="1">
    <source>
        <dbReference type="Pfam" id="PF13612"/>
    </source>
</evidence>
<feature type="domain" description="Transposase DDE" evidence="1">
    <location>
        <begin position="110"/>
        <end position="264"/>
    </location>
</feature>
<evidence type="ECO:0000313" key="2">
    <source>
        <dbReference type="EMBL" id="MBO8477359.1"/>
    </source>
</evidence>
<name>A0A9D9IQU1_9BACT</name>